<feature type="domain" description="Peptidase M48" evidence="8">
    <location>
        <begin position="137"/>
        <end position="300"/>
    </location>
</feature>
<dbReference type="GO" id="GO:0051603">
    <property type="term" value="P:proteolysis involved in protein catabolic process"/>
    <property type="evidence" value="ECO:0007669"/>
    <property type="project" value="TreeGrafter"/>
</dbReference>
<evidence type="ECO:0000256" key="7">
    <source>
        <dbReference type="SAM" id="Phobius"/>
    </source>
</evidence>
<dbReference type="InterPro" id="IPR001915">
    <property type="entry name" value="Peptidase_M48"/>
</dbReference>
<keyword evidence="7" id="KW-0812">Transmembrane</keyword>
<keyword evidence="7" id="KW-0472">Membrane</keyword>
<dbReference type="PANTHER" id="PTHR22726:SF1">
    <property type="entry name" value="METALLOENDOPEPTIDASE OMA1, MITOCHONDRIAL"/>
    <property type="match status" value="1"/>
</dbReference>
<proteinExistence type="predicted"/>
<dbReference type="GO" id="GO:0046872">
    <property type="term" value="F:metal ion binding"/>
    <property type="evidence" value="ECO:0007669"/>
    <property type="project" value="UniProtKB-KW"/>
</dbReference>
<dbReference type="InterPro" id="IPR011990">
    <property type="entry name" value="TPR-like_helical_dom_sf"/>
</dbReference>
<evidence type="ECO:0000256" key="4">
    <source>
        <dbReference type="ARBA" id="ARBA00022801"/>
    </source>
</evidence>
<evidence type="ECO:0000259" key="8">
    <source>
        <dbReference type="Pfam" id="PF01435"/>
    </source>
</evidence>
<keyword evidence="3" id="KW-0479">Metal-binding</keyword>
<keyword evidence="5" id="KW-0862">Zinc</keyword>
<evidence type="ECO:0000256" key="5">
    <source>
        <dbReference type="ARBA" id="ARBA00022833"/>
    </source>
</evidence>
<accession>A0A6N7EWK7</accession>
<dbReference type="FunCoup" id="A0A6N7EWK7">
    <property type="interactions" value="129"/>
</dbReference>
<organism evidence="9 10">
    <name type="scientific">Ostreibacterium oceani</name>
    <dbReference type="NCBI Taxonomy" id="2654998"/>
    <lineage>
        <taxon>Bacteria</taxon>
        <taxon>Pseudomonadati</taxon>
        <taxon>Pseudomonadota</taxon>
        <taxon>Gammaproteobacteria</taxon>
        <taxon>Cardiobacteriales</taxon>
        <taxon>Ostreibacteriaceae</taxon>
        <taxon>Ostreibacterium</taxon>
    </lineage>
</organism>
<comment type="caution">
    <text evidence="9">The sequence shown here is derived from an EMBL/GenBank/DDBJ whole genome shotgun (WGS) entry which is preliminary data.</text>
</comment>
<dbReference type="AlphaFoldDB" id="A0A6N7EWK7"/>
<dbReference type="Gene3D" id="1.25.40.10">
    <property type="entry name" value="Tetratricopeptide repeat domain"/>
    <property type="match status" value="1"/>
</dbReference>
<keyword evidence="7" id="KW-1133">Transmembrane helix</keyword>
<keyword evidence="6 9" id="KW-0482">Metalloprotease</keyword>
<keyword evidence="2 9" id="KW-0645">Protease</keyword>
<dbReference type="SUPFAM" id="SSF48452">
    <property type="entry name" value="TPR-like"/>
    <property type="match status" value="1"/>
</dbReference>
<protein>
    <submittedName>
        <fullName evidence="9">M48 family metalloprotease</fullName>
    </submittedName>
</protein>
<feature type="transmembrane region" description="Helical" evidence="7">
    <location>
        <begin position="12"/>
        <end position="34"/>
    </location>
</feature>
<dbReference type="EMBL" id="WHNW01000003">
    <property type="protein sequence ID" value="MPV85930.1"/>
    <property type="molecule type" value="Genomic_DNA"/>
</dbReference>
<dbReference type="GO" id="GO:0004222">
    <property type="term" value="F:metalloendopeptidase activity"/>
    <property type="evidence" value="ECO:0007669"/>
    <property type="project" value="InterPro"/>
</dbReference>
<sequence length="523" mass="58244">MMTIEMTMTMTIVVALIVTTVTIVVTMVTIVTKITKRMSIKQHIKIKQGSKVKQGLVLFIVWLSGALGLAYAQNIPDLGNVSETLWSKHEEISIGQTAYHQMQRRGMIHQAPADVDYLNYLGQKIGSLAQTRVGLHFYLTQSLSVNAFAMPGGYVGVNAGLVLLTDNEHELAGVLAHEIAHISQNHIARSVLAAKDRQWANAAAAAASILLATTSDSSDLGASGVSAVIANETQQQLNIIRQHEKEADRVGRDLIEKSGFNPLGMQLFFAKLFTPEYAANTPAFLLTHPMPVDRQADIDDLRQKNQQLSSSDEYYLFRARLQADYLAQETIDSTVTQALASASPQVRSAGHYLSALQAVKQGQINQAQRTIEKMSSRMQKNRDVQLLMAKLHLLQNETNAAMRLYERLWGKFIGDSVVGYDFAHFLNERGQHQRAAEILSQLIDANPLNAQLYWLYGEVLGRLNQVGMQKKVVIRYYETVGNFEQALIQVNIALQQTTLDWQDRAALEAKAKTLKQQIEQSER</sequence>
<keyword evidence="4" id="KW-0378">Hydrolase</keyword>
<dbReference type="InterPro" id="IPR051156">
    <property type="entry name" value="Mito/Outer_Membr_Metalloprot"/>
</dbReference>
<evidence type="ECO:0000256" key="6">
    <source>
        <dbReference type="ARBA" id="ARBA00023049"/>
    </source>
</evidence>
<gene>
    <name evidence="9" type="ORF">GCU85_04155</name>
</gene>
<dbReference type="Proteomes" id="UP000471298">
    <property type="component" value="Unassembled WGS sequence"/>
</dbReference>
<feature type="transmembrane region" description="Helical" evidence="7">
    <location>
        <begin position="55"/>
        <end position="72"/>
    </location>
</feature>
<dbReference type="Gene3D" id="3.30.2010.10">
    <property type="entry name" value="Metalloproteases ('zincins'), catalytic domain"/>
    <property type="match status" value="1"/>
</dbReference>
<evidence type="ECO:0000256" key="1">
    <source>
        <dbReference type="ARBA" id="ARBA00001947"/>
    </source>
</evidence>
<evidence type="ECO:0000256" key="3">
    <source>
        <dbReference type="ARBA" id="ARBA00022723"/>
    </source>
</evidence>
<dbReference type="PANTHER" id="PTHR22726">
    <property type="entry name" value="METALLOENDOPEPTIDASE OMA1"/>
    <property type="match status" value="1"/>
</dbReference>
<reference evidence="9 10" key="1">
    <citation type="submission" date="2019-10" db="EMBL/GenBank/DDBJ databases">
        <title>Cardiobacteriales fam. a chemoheterotrophic member of the order Cardiobacteriales, and proposal of Cardiobacteriales fam. nov.</title>
        <authorList>
            <person name="Wang C."/>
        </authorList>
    </citation>
    <scope>NUCLEOTIDE SEQUENCE [LARGE SCALE GENOMIC DNA]</scope>
    <source>
        <strain evidence="9 10">ML27</strain>
    </source>
</reference>
<evidence type="ECO:0000313" key="9">
    <source>
        <dbReference type="EMBL" id="MPV85930.1"/>
    </source>
</evidence>
<dbReference type="InParanoid" id="A0A6N7EWK7"/>
<evidence type="ECO:0000256" key="2">
    <source>
        <dbReference type="ARBA" id="ARBA00022670"/>
    </source>
</evidence>
<keyword evidence="10" id="KW-1185">Reference proteome</keyword>
<name>A0A6N7EWK7_9GAMM</name>
<dbReference type="GO" id="GO:0016020">
    <property type="term" value="C:membrane"/>
    <property type="evidence" value="ECO:0007669"/>
    <property type="project" value="TreeGrafter"/>
</dbReference>
<evidence type="ECO:0000313" key="10">
    <source>
        <dbReference type="Proteomes" id="UP000471298"/>
    </source>
</evidence>
<dbReference type="Pfam" id="PF01435">
    <property type="entry name" value="Peptidase_M48"/>
    <property type="match status" value="1"/>
</dbReference>
<comment type="cofactor">
    <cofactor evidence="1">
        <name>Zn(2+)</name>
        <dbReference type="ChEBI" id="CHEBI:29105"/>
    </cofactor>
</comment>